<dbReference type="SUPFAM" id="SSF46966">
    <property type="entry name" value="Spectrin repeat"/>
    <property type="match status" value="3"/>
</dbReference>
<sequence>MSFWQENYSFIKEVYDTRYAKMVEWMDNVEMAIQKVCASKVYTSSEFKREKDNFHSLCKNLERAETKRWLAETLDTLMKERVGEEKKEELRKLEVIMERHKMLIPRIQETLVKTECYWKCYSYGDDLIPIFEFIDDLRHRSIKEVFSANQEHTEEHIEKQDKVLNSVENKRRMVIDFISKGDRLMTDPNCPKFLYGHVQKLKEAWEDTVEKAQARKKALTDNFQSWETFEIQQGECHKQLDLADTEYNLIKKIFDLKQGPADYQNRLQTAAVYRQTIEEIFSTISTCNDIIQLLLPDDKKAEMNGKVQEIQTRMAVLQNTDKKLEYINDFNKRLAVLNTNATEIESWLQDGRKRIDDIIKPADSSTLSPEDKVTKTMEIMEDLQKKSEFTRKQEIEKEDIFPKGDERVPSDAKKFIARLDKIRKTIDNMEEESKTECAQFSQDIKYWAEFTTGIKEFEPWIKRAEIRKNEGLIKPSSLMEACQILGDSKNFQEECEQKIKTLDDAAASAQKMTTHIEADTKVNSLRELWLVIHEASKEWVSRMTTLVECWNKLDGNVGELSSWVSTSDSTAPEGESEISIEKLEGQLNQLKIMFAEKQKLVEDLEAYGPENVSNKESASSGIGNSDSNNPNDKEGEEAKMVEESSAPQE</sequence>
<reference evidence="3" key="1">
    <citation type="submission" date="2014-05" db="EMBL/GenBank/DDBJ databases">
        <authorList>
            <person name="Chronopoulou M."/>
        </authorList>
    </citation>
    <scope>NUCLEOTIDE SEQUENCE</scope>
    <source>
        <tissue evidence="3">Whole organism</tissue>
    </source>
</reference>
<dbReference type="OrthoDB" id="6362196at2759"/>
<organism evidence="3">
    <name type="scientific">Lepeophtheirus salmonis</name>
    <name type="common">Salmon louse</name>
    <name type="synonym">Caligus salmonis</name>
    <dbReference type="NCBI Taxonomy" id="72036"/>
    <lineage>
        <taxon>Eukaryota</taxon>
        <taxon>Metazoa</taxon>
        <taxon>Ecdysozoa</taxon>
        <taxon>Arthropoda</taxon>
        <taxon>Crustacea</taxon>
        <taxon>Multicrustacea</taxon>
        <taxon>Hexanauplia</taxon>
        <taxon>Copepoda</taxon>
        <taxon>Siphonostomatoida</taxon>
        <taxon>Caligidae</taxon>
        <taxon>Lepeophtheirus</taxon>
    </lineage>
</organism>
<proteinExistence type="predicted"/>
<dbReference type="OMA" id="IPIFEFI"/>
<dbReference type="AlphaFoldDB" id="A0A0K2U322"/>
<keyword evidence="1" id="KW-0175">Coiled coil</keyword>
<dbReference type="Gene3D" id="1.20.58.60">
    <property type="match status" value="2"/>
</dbReference>
<name>A0A0K2U322_LEPSM</name>
<accession>A0A0K2U322</accession>
<feature type="coiled-coil region" evidence="1">
    <location>
        <begin position="412"/>
        <end position="439"/>
    </location>
</feature>
<feature type="region of interest" description="Disordered" evidence="2">
    <location>
        <begin position="609"/>
        <end position="649"/>
    </location>
</feature>
<feature type="compositionally biased region" description="Polar residues" evidence="2">
    <location>
        <begin position="611"/>
        <end position="630"/>
    </location>
</feature>
<evidence type="ECO:0000256" key="2">
    <source>
        <dbReference type="SAM" id="MobiDB-lite"/>
    </source>
</evidence>
<evidence type="ECO:0000256" key="1">
    <source>
        <dbReference type="SAM" id="Coils"/>
    </source>
</evidence>
<evidence type="ECO:0000313" key="3">
    <source>
        <dbReference type="EMBL" id="CDW32603.1"/>
    </source>
</evidence>
<feature type="compositionally biased region" description="Basic and acidic residues" evidence="2">
    <location>
        <begin position="631"/>
        <end position="642"/>
    </location>
</feature>
<dbReference type="EMBL" id="HACA01015242">
    <property type="protein sequence ID" value="CDW32603.1"/>
    <property type="molecule type" value="Transcribed_RNA"/>
</dbReference>
<protein>
    <submittedName>
        <fullName evidence="3">Uncharacterized protein</fullName>
    </submittedName>
</protein>